<evidence type="ECO:0000256" key="1">
    <source>
        <dbReference type="ARBA" id="ARBA00004141"/>
    </source>
</evidence>
<feature type="transmembrane region" description="Helical" evidence="7">
    <location>
        <begin position="292"/>
        <end position="311"/>
    </location>
</feature>
<evidence type="ECO:0000256" key="4">
    <source>
        <dbReference type="ARBA" id="ARBA00022989"/>
    </source>
</evidence>
<dbReference type="EMBL" id="JAWJWE010000037">
    <property type="protein sequence ID" value="KAK6625645.1"/>
    <property type="molecule type" value="Genomic_DNA"/>
</dbReference>
<sequence>MTLKDHENGENNVKNGRSNGDVVSYQKETEPLPGLQTTVRCITECNLKPSKEANGNKIEAKRKCSNSLCRFEVNEYTIGDVRKLHERLVKHQKKTSKGKLAFFKDFNKKQKIVLACLCLVELMSFCSMSIMAPFFPKEALNHGMSETTAGLVFSFYALVIFLSSPFLGKVTRAVDMRSPGDVRRLGNSSIPWAYQGHIPRAVVSQRLGGVANLLGYIEQDWVFATYCFIVQGMKALGASAYSTASYVFVAEVFPSNIGTVLGIMETFVGLGMSIGPAIGGFFYHVGGFGLPFYILAAVLLLTFPIAFWLLPMTHGNNVKRKSGSFFKILKEPSVIVIGLVLVANSSVWGFLDPTLEPHLRQFGLTSEKIGFIFLLFSGLYGLSSPLWGVVSDKTDNHWSMMTSGLLFDTVGLLILGPATFIPFLKSELWLNLVALSILGVSVALSLLPTFQGLISSIVDGGHGRNDITTYSIVSGVWSSLYALGEVIGPLVGGLVTEHYGFAFCCTVLAGTTFTLAVVSCVFFIGRDCLNKRDRNCRYSLQVDADSDNDSAISSDEMSAQPILQSRRSS</sequence>
<feature type="transmembrane region" description="Helical" evidence="7">
    <location>
        <begin position="467"/>
        <end position="487"/>
    </location>
</feature>
<keyword evidence="4 7" id="KW-1133">Transmembrane helix</keyword>
<evidence type="ECO:0000256" key="6">
    <source>
        <dbReference type="SAM" id="MobiDB-lite"/>
    </source>
</evidence>
<evidence type="ECO:0000259" key="8">
    <source>
        <dbReference type="PROSITE" id="PS50850"/>
    </source>
</evidence>
<dbReference type="InterPro" id="IPR011701">
    <property type="entry name" value="MFS"/>
</dbReference>
<evidence type="ECO:0000256" key="3">
    <source>
        <dbReference type="ARBA" id="ARBA00022692"/>
    </source>
</evidence>
<gene>
    <name evidence="9" type="ORF">RUM43_005944</name>
</gene>
<feature type="region of interest" description="Disordered" evidence="6">
    <location>
        <begin position="546"/>
        <end position="569"/>
    </location>
</feature>
<dbReference type="Gene3D" id="1.20.1250.20">
    <property type="entry name" value="MFS general substrate transporter like domains"/>
    <property type="match status" value="2"/>
</dbReference>
<feature type="domain" description="Major facilitator superfamily (MFS) profile" evidence="8">
    <location>
        <begin position="113"/>
        <end position="528"/>
    </location>
</feature>
<evidence type="ECO:0000313" key="10">
    <source>
        <dbReference type="Proteomes" id="UP001372834"/>
    </source>
</evidence>
<dbReference type="Proteomes" id="UP001372834">
    <property type="component" value="Unassembled WGS sequence"/>
</dbReference>
<feature type="region of interest" description="Disordered" evidence="6">
    <location>
        <begin position="1"/>
        <end position="21"/>
    </location>
</feature>
<keyword evidence="5 7" id="KW-0472">Membrane</keyword>
<organism evidence="9 10">
    <name type="scientific">Polyplax serrata</name>
    <name type="common">Common mouse louse</name>
    <dbReference type="NCBI Taxonomy" id="468196"/>
    <lineage>
        <taxon>Eukaryota</taxon>
        <taxon>Metazoa</taxon>
        <taxon>Ecdysozoa</taxon>
        <taxon>Arthropoda</taxon>
        <taxon>Hexapoda</taxon>
        <taxon>Insecta</taxon>
        <taxon>Pterygota</taxon>
        <taxon>Neoptera</taxon>
        <taxon>Paraneoptera</taxon>
        <taxon>Psocodea</taxon>
        <taxon>Troctomorpha</taxon>
        <taxon>Phthiraptera</taxon>
        <taxon>Anoplura</taxon>
        <taxon>Polyplacidae</taxon>
        <taxon>Polyplax</taxon>
    </lineage>
</organism>
<dbReference type="Pfam" id="PF07690">
    <property type="entry name" value="MFS_1"/>
    <property type="match status" value="1"/>
</dbReference>
<feature type="transmembrane region" description="Helical" evidence="7">
    <location>
        <begin position="499"/>
        <end position="524"/>
    </location>
</feature>
<evidence type="ECO:0000256" key="5">
    <source>
        <dbReference type="ARBA" id="ARBA00023136"/>
    </source>
</evidence>
<feature type="transmembrane region" description="Helical" evidence="7">
    <location>
        <begin position="429"/>
        <end position="447"/>
    </location>
</feature>
<accession>A0AAN8S376</accession>
<protein>
    <recommendedName>
        <fullName evidence="8">Major facilitator superfamily (MFS) profile domain-containing protein</fullName>
    </recommendedName>
</protein>
<dbReference type="PANTHER" id="PTHR23506:SF28">
    <property type="entry name" value="MFS-TYPE TRANSPORTER SLC18B1-LIKE PROTEIN"/>
    <property type="match status" value="1"/>
</dbReference>
<dbReference type="SUPFAM" id="SSF103473">
    <property type="entry name" value="MFS general substrate transporter"/>
    <property type="match status" value="1"/>
</dbReference>
<evidence type="ECO:0000313" key="9">
    <source>
        <dbReference type="EMBL" id="KAK6625645.1"/>
    </source>
</evidence>
<feature type="transmembrane region" description="Helical" evidence="7">
    <location>
        <begin position="332"/>
        <end position="351"/>
    </location>
</feature>
<comment type="caution">
    <text evidence="9">The sequence shown here is derived from an EMBL/GenBank/DDBJ whole genome shotgun (WGS) entry which is preliminary data.</text>
</comment>
<dbReference type="PROSITE" id="PS50850">
    <property type="entry name" value="MFS"/>
    <property type="match status" value="1"/>
</dbReference>
<comment type="subcellular location">
    <subcellularLocation>
        <location evidence="1">Membrane</location>
        <topology evidence="1">Multi-pass membrane protein</topology>
    </subcellularLocation>
</comment>
<evidence type="ECO:0000256" key="7">
    <source>
        <dbReference type="SAM" id="Phobius"/>
    </source>
</evidence>
<feature type="transmembrane region" description="Helical" evidence="7">
    <location>
        <begin position="147"/>
        <end position="167"/>
    </location>
</feature>
<name>A0AAN8S376_POLSC</name>
<evidence type="ECO:0000256" key="2">
    <source>
        <dbReference type="ARBA" id="ARBA00022448"/>
    </source>
</evidence>
<reference evidence="9 10" key="1">
    <citation type="submission" date="2023-10" db="EMBL/GenBank/DDBJ databases">
        <title>Genomes of two closely related lineages of the louse Polyplax serrata with different host specificities.</title>
        <authorList>
            <person name="Martinu J."/>
            <person name="Tarabai H."/>
            <person name="Stefka J."/>
            <person name="Hypsa V."/>
        </authorList>
    </citation>
    <scope>NUCLEOTIDE SEQUENCE [LARGE SCALE GENOMIC DNA]</scope>
    <source>
        <strain evidence="9">HR10_N</strain>
    </source>
</reference>
<dbReference type="GO" id="GO:0016020">
    <property type="term" value="C:membrane"/>
    <property type="evidence" value="ECO:0007669"/>
    <property type="project" value="UniProtKB-SubCell"/>
</dbReference>
<feature type="transmembrane region" description="Helical" evidence="7">
    <location>
        <begin position="112"/>
        <end position="135"/>
    </location>
</feature>
<proteinExistence type="predicted"/>
<dbReference type="InterPro" id="IPR036259">
    <property type="entry name" value="MFS_trans_sf"/>
</dbReference>
<dbReference type="GO" id="GO:0022857">
    <property type="term" value="F:transmembrane transporter activity"/>
    <property type="evidence" value="ECO:0007669"/>
    <property type="project" value="InterPro"/>
</dbReference>
<dbReference type="InterPro" id="IPR050930">
    <property type="entry name" value="MFS_Vesicular_Transporter"/>
</dbReference>
<keyword evidence="2" id="KW-0813">Transport</keyword>
<keyword evidence="3 7" id="KW-0812">Transmembrane</keyword>
<dbReference type="PANTHER" id="PTHR23506">
    <property type="entry name" value="GH10249P"/>
    <property type="match status" value="1"/>
</dbReference>
<dbReference type="InterPro" id="IPR020846">
    <property type="entry name" value="MFS_dom"/>
</dbReference>
<feature type="transmembrane region" description="Helical" evidence="7">
    <location>
        <begin position="402"/>
        <end position="423"/>
    </location>
</feature>
<dbReference type="AlphaFoldDB" id="A0AAN8S376"/>
<feature type="transmembrane region" description="Helical" evidence="7">
    <location>
        <begin position="371"/>
        <end position="390"/>
    </location>
</feature>